<comment type="similarity">
    <text evidence="8">Belongs to the exbB/tolQ family.</text>
</comment>
<evidence type="ECO:0000256" key="7">
    <source>
        <dbReference type="ARBA" id="ARBA00023136"/>
    </source>
</evidence>
<evidence type="ECO:0000313" key="12">
    <source>
        <dbReference type="Proteomes" id="UP000324575"/>
    </source>
</evidence>
<dbReference type="GO" id="GO:0017038">
    <property type="term" value="P:protein import"/>
    <property type="evidence" value="ECO:0007669"/>
    <property type="project" value="TreeGrafter"/>
</dbReference>
<organism evidence="11 12">
    <name type="scientific">Candidatus Ordinivivax streblomastigis</name>
    <dbReference type="NCBI Taxonomy" id="2540710"/>
    <lineage>
        <taxon>Bacteria</taxon>
        <taxon>Pseudomonadati</taxon>
        <taxon>Bacteroidota</taxon>
        <taxon>Bacteroidia</taxon>
        <taxon>Bacteroidales</taxon>
        <taxon>Candidatus Ordinivivax</taxon>
    </lineage>
</organism>
<evidence type="ECO:0000256" key="3">
    <source>
        <dbReference type="ARBA" id="ARBA00022475"/>
    </source>
</evidence>
<accession>A0A5M8P0F1</accession>
<dbReference type="InterPro" id="IPR050790">
    <property type="entry name" value="ExbB/TolQ_transport"/>
</dbReference>
<name>A0A5M8P0F1_9BACT</name>
<dbReference type="AlphaFoldDB" id="A0A5M8P0F1"/>
<evidence type="ECO:0000256" key="8">
    <source>
        <dbReference type="RuleBase" id="RU004057"/>
    </source>
</evidence>
<keyword evidence="2 8" id="KW-0813">Transport</keyword>
<gene>
    <name evidence="11" type="ORF">EZS26_001902</name>
</gene>
<reference evidence="11 12" key="1">
    <citation type="submission" date="2019-03" db="EMBL/GenBank/DDBJ databases">
        <title>Single cell metagenomics reveals metabolic interactions within the superorganism composed of flagellate Streblomastix strix and complex community of Bacteroidetes bacteria on its surface.</title>
        <authorList>
            <person name="Treitli S.C."/>
            <person name="Kolisko M."/>
            <person name="Husnik F."/>
            <person name="Keeling P."/>
            <person name="Hampl V."/>
        </authorList>
    </citation>
    <scope>NUCLEOTIDE SEQUENCE [LARGE SCALE GENOMIC DNA]</scope>
    <source>
        <strain evidence="11">St1</strain>
    </source>
</reference>
<proteinExistence type="inferred from homology"/>
<feature type="transmembrane region" description="Helical" evidence="9">
    <location>
        <begin position="129"/>
        <end position="150"/>
    </location>
</feature>
<dbReference type="PANTHER" id="PTHR30625">
    <property type="entry name" value="PROTEIN TOLQ"/>
    <property type="match status" value="1"/>
</dbReference>
<feature type="transmembrane region" description="Helical" evidence="9">
    <location>
        <begin position="31"/>
        <end position="52"/>
    </location>
</feature>
<evidence type="ECO:0000256" key="9">
    <source>
        <dbReference type="SAM" id="Phobius"/>
    </source>
</evidence>
<dbReference type="GO" id="GO:0005886">
    <property type="term" value="C:plasma membrane"/>
    <property type="evidence" value="ECO:0007669"/>
    <property type="project" value="UniProtKB-SubCell"/>
</dbReference>
<evidence type="ECO:0000256" key="6">
    <source>
        <dbReference type="ARBA" id="ARBA00022989"/>
    </source>
</evidence>
<keyword evidence="7 9" id="KW-0472">Membrane</keyword>
<keyword evidence="6 9" id="KW-1133">Transmembrane helix</keyword>
<keyword evidence="3" id="KW-1003">Cell membrane</keyword>
<evidence type="ECO:0000259" key="10">
    <source>
        <dbReference type="Pfam" id="PF01618"/>
    </source>
</evidence>
<evidence type="ECO:0000313" key="11">
    <source>
        <dbReference type="EMBL" id="KAA6301899.1"/>
    </source>
</evidence>
<evidence type="ECO:0000256" key="1">
    <source>
        <dbReference type="ARBA" id="ARBA00004651"/>
    </source>
</evidence>
<keyword evidence="5 8" id="KW-0653">Protein transport</keyword>
<protein>
    <recommendedName>
        <fullName evidence="10">MotA/TolQ/ExbB proton channel domain-containing protein</fullName>
    </recommendedName>
</protein>
<keyword evidence="4 9" id="KW-0812">Transmembrane</keyword>
<dbReference type="EMBL" id="SNRX01000012">
    <property type="protein sequence ID" value="KAA6301899.1"/>
    <property type="molecule type" value="Genomic_DNA"/>
</dbReference>
<comment type="subcellular location">
    <subcellularLocation>
        <location evidence="1">Cell membrane</location>
        <topology evidence="1">Multi-pass membrane protein</topology>
    </subcellularLocation>
    <subcellularLocation>
        <location evidence="8">Membrane</location>
        <topology evidence="8">Multi-pass membrane protein</topology>
    </subcellularLocation>
</comment>
<sequence length="223" mass="24753">MTLLLIISAVSENEGIYQAIKTKFIEGNPYFMGIISLVLVIGLAFCLERIIYLTLTQINTKKFLSQTEDLLKKRNLDVAKQIAQNTRGPVASICYQALSRIDEEVDVIDKSITAYGSVQMGLLEKNLSWITLFIAAAPSLGFLGTVIGMIESFDQIQQFGDINPTIVAGGMKFALITTVGGLIVALILQFFYNYILTRVEKIVGQMEDASITILDLIIQYKRQ</sequence>
<dbReference type="InterPro" id="IPR002898">
    <property type="entry name" value="MotA_ExbB_proton_chnl"/>
</dbReference>
<feature type="transmembrane region" description="Helical" evidence="9">
    <location>
        <begin position="170"/>
        <end position="192"/>
    </location>
</feature>
<dbReference type="PANTHER" id="PTHR30625:SF15">
    <property type="entry name" value="BIOPOLYMER TRANSPORT PROTEIN EXBB"/>
    <property type="match status" value="1"/>
</dbReference>
<feature type="domain" description="MotA/TolQ/ExbB proton channel" evidence="10">
    <location>
        <begin position="89"/>
        <end position="207"/>
    </location>
</feature>
<dbReference type="Proteomes" id="UP000324575">
    <property type="component" value="Unassembled WGS sequence"/>
</dbReference>
<evidence type="ECO:0000256" key="4">
    <source>
        <dbReference type="ARBA" id="ARBA00022692"/>
    </source>
</evidence>
<evidence type="ECO:0000256" key="2">
    <source>
        <dbReference type="ARBA" id="ARBA00022448"/>
    </source>
</evidence>
<comment type="caution">
    <text evidence="11">The sequence shown here is derived from an EMBL/GenBank/DDBJ whole genome shotgun (WGS) entry which is preliminary data.</text>
</comment>
<evidence type="ECO:0000256" key="5">
    <source>
        <dbReference type="ARBA" id="ARBA00022927"/>
    </source>
</evidence>
<dbReference type="Pfam" id="PF01618">
    <property type="entry name" value="MotA_ExbB"/>
    <property type="match status" value="1"/>
</dbReference>